<reference evidence="5 6" key="1">
    <citation type="submission" date="2018-09" db="EMBL/GenBank/DDBJ databases">
        <title>Genome sequencing of strain 6GH32-13.</title>
        <authorList>
            <person name="Weon H.-Y."/>
            <person name="Heo J."/>
            <person name="Kwon S.-W."/>
        </authorList>
    </citation>
    <scope>NUCLEOTIDE SEQUENCE [LARGE SCALE GENOMIC DNA]</scope>
    <source>
        <strain evidence="5 6">5GH32-13</strain>
    </source>
</reference>
<evidence type="ECO:0000259" key="4">
    <source>
        <dbReference type="PROSITE" id="PS01124"/>
    </source>
</evidence>
<dbReference type="Pfam" id="PF02311">
    <property type="entry name" value="AraC_binding"/>
    <property type="match status" value="1"/>
</dbReference>
<keyword evidence="1" id="KW-0805">Transcription regulation</keyword>
<evidence type="ECO:0000313" key="6">
    <source>
        <dbReference type="Proteomes" id="UP000263900"/>
    </source>
</evidence>
<dbReference type="KEGG" id="pseg:D3H65_26770"/>
<dbReference type="SUPFAM" id="SSF46689">
    <property type="entry name" value="Homeodomain-like"/>
    <property type="match status" value="1"/>
</dbReference>
<dbReference type="InterPro" id="IPR037923">
    <property type="entry name" value="HTH-like"/>
</dbReference>
<organism evidence="5 6">
    <name type="scientific">Paraflavitalea soli</name>
    <dbReference type="NCBI Taxonomy" id="2315862"/>
    <lineage>
        <taxon>Bacteria</taxon>
        <taxon>Pseudomonadati</taxon>
        <taxon>Bacteroidota</taxon>
        <taxon>Chitinophagia</taxon>
        <taxon>Chitinophagales</taxon>
        <taxon>Chitinophagaceae</taxon>
        <taxon>Paraflavitalea</taxon>
    </lineage>
</organism>
<dbReference type="InterPro" id="IPR014710">
    <property type="entry name" value="RmlC-like_jellyroll"/>
</dbReference>
<dbReference type="InterPro" id="IPR003313">
    <property type="entry name" value="AraC-bd"/>
</dbReference>
<dbReference type="GO" id="GO:0003700">
    <property type="term" value="F:DNA-binding transcription factor activity"/>
    <property type="evidence" value="ECO:0007669"/>
    <property type="project" value="InterPro"/>
</dbReference>
<dbReference type="Gene3D" id="2.60.120.10">
    <property type="entry name" value="Jelly Rolls"/>
    <property type="match status" value="1"/>
</dbReference>
<dbReference type="InterPro" id="IPR018060">
    <property type="entry name" value="HTH_AraC"/>
</dbReference>
<protein>
    <submittedName>
        <fullName evidence="5">Helix-turn-helix domain-containing protein</fullName>
    </submittedName>
</protein>
<accession>A0A3B7MS53</accession>
<dbReference type="SUPFAM" id="SSF51215">
    <property type="entry name" value="Regulatory protein AraC"/>
    <property type="match status" value="1"/>
</dbReference>
<dbReference type="RefSeq" id="WP_119053240.1">
    <property type="nucleotide sequence ID" value="NZ_CP032157.1"/>
</dbReference>
<gene>
    <name evidence="5" type="ORF">D3H65_26770</name>
</gene>
<name>A0A3B7MS53_9BACT</name>
<dbReference type="Proteomes" id="UP000263900">
    <property type="component" value="Chromosome"/>
</dbReference>
<sequence length="301" mass="34803">MIRDKQSGKPVTHAKQAIPFQQNNLPFEIRTIDWMEKNRQQNQSPHRHNYYEIIWIRQGSGMYLVDLEKHEVAENTVCCAAPGQVHQLKGGEQTQGFVISFNNDFLLLGQDKSAVWLNERASPSFSNFSVARLNDETTIEVDHLIQKMVKEFDNFFLLRTEILLGFFRILLIYLARQSDSSTQAVNQTRNVDLVKRFFTIVENKYISLKKVTEYAEHLAVTPNYLNEIVKKVSGFPASHHIQQRIVLEAKRHAAYSDSSMKEIAYNLGFDDIAHFSKFFKNVSGQSFTDFKKQAVYPFNQA</sequence>
<dbReference type="PANTHER" id="PTHR43280">
    <property type="entry name" value="ARAC-FAMILY TRANSCRIPTIONAL REGULATOR"/>
    <property type="match status" value="1"/>
</dbReference>
<keyword evidence="3" id="KW-0804">Transcription</keyword>
<dbReference type="GO" id="GO:0043565">
    <property type="term" value="F:sequence-specific DNA binding"/>
    <property type="evidence" value="ECO:0007669"/>
    <property type="project" value="InterPro"/>
</dbReference>
<dbReference type="SMART" id="SM00342">
    <property type="entry name" value="HTH_ARAC"/>
    <property type="match status" value="1"/>
</dbReference>
<evidence type="ECO:0000256" key="2">
    <source>
        <dbReference type="ARBA" id="ARBA00023125"/>
    </source>
</evidence>
<dbReference type="PANTHER" id="PTHR43280:SF32">
    <property type="entry name" value="TRANSCRIPTIONAL REGULATORY PROTEIN"/>
    <property type="match status" value="1"/>
</dbReference>
<evidence type="ECO:0000256" key="1">
    <source>
        <dbReference type="ARBA" id="ARBA00023015"/>
    </source>
</evidence>
<evidence type="ECO:0000256" key="3">
    <source>
        <dbReference type="ARBA" id="ARBA00023163"/>
    </source>
</evidence>
<dbReference type="AlphaFoldDB" id="A0A3B7MS53"/>
<evidence type="ECO:0000313" key="5">
    <source>
        <dbReference type="EMBL" id="AXY77364.1"/>
    </source>
</evidence>
<dbReference type="Gene3D" id="1.10.10.60">
    <property type="entry name" value="Homeodomain-like"/>
    <property type="match status" value="1"/>
</dbReference>
<proteinExistence type="predicted"/>
<dbReference type="PROSITE" id="PS01124">
    <property type="entry name" value="HTH_ARAC_FAMILY_2"/>
    <property type="match status" value="1"/>
</dbReference>
<feature type="domain" description="HTH araC/xylS-type" evidence="4">
    <location>
        <begin position="195"/>
        <end position="293"/>
    </location>
</feature>
<dbReference type="OrthoDB" id="9793451at2"/>
<keyword evidence="6" id="KW-1185">Reference proteome</keyword>
<dbReference type="EMBL" id="CP032157">
    <property type="protein sequence ID" value="AXY77364.1"/>
    <property type="molecule type" value="Genomic_DNA"/>
</dbReference>
<dbReference type="Pfam" id="PF12833">
    <property type="entry name" value="HTH_18"/>
    <property type="match status" value="1"/>
</dbReference>
<keyword evidence="2" id="KW-0238">DNA-binding</keyword>
<dbReference type="InterPro" id="IPR009057">
    <property type="entry name" value="Homeodomain-like_sf"/>
</dbReference>